<protein>
    <recommendedName>
        <fullName evidence="3">Glycosyltransferase 2-like domain-containing protein</fullName>
    </recommendedName>
</protein>
<dbReference type="RefSeq" id="WP_021234190.1">
    <property type="nucleotide sequence ID" value="NZ_ATHL01000076.1"/>
</dbReference>
<keyword evidence="2" id="KW-1185">Reference proteome</keyword>
<accession>T0HQH2</accession>
<dbReference type="AlphaFoldDB" id="T0HQH2"/>
<evidence type="ECO:0000313" key="1">
    <source>
        <dbReference type="EMBL" id="EQB15297.1"/>
    </source>
</evidence>
<name>T0HQH2_9SPHN</name>
<dbReference type="CDD" id="cd00761">
    <property type="entry name" value="Glyco_tranf_GTA_type"/>
    <property type="match status" value="1"/>
</dbReference>
<sequence length="304" mass="34542">MSGLAKRIVNKVLPRPVATRLWSEAQFRERVARLPLGVPERHKLRGELVISLTSYPARYATLHLTLRSLLRQDTAPDRIVLWIARDDVAALPKKTREVLDRGIELRIVEDARSYKKLIFAIPAFPEAYLATADDDVFYRPDWLTDLVAGQSDNASETPVITCHRAHRLGEQGPQHLIPYHDWEWDVQDPAARVPCANLMPTGIGGILYPPGSLHPDAVRRDLFETYAPSADDLWFYWCARRAGTLYRKVGGRFDQTAWWSSQKERLYDHNQRENDLQIAALVRDFGNPLRMPASAGGKAATVDR</sequence>
<comment type="caution">
    <text evidence="1">The sequence shown here is derived from an EMBL/GenBank/DDBJ whole genome shotgun (WGS) entry which is preliminary data.</text>
</comment>
<dbReference type="OrthoDB" id="5465469at2"/>
<organism evidence="1 2">
    <name type="scientific">Novosphingobium lindaniclasticum LE124</name>
    <dbReference type="NCBI Taxonomy" id="1096930"/>
    <lineage>
        <taxon>Bacteria</taxon>
        <taxon>Pseudomonadati</taxon>
        <taxon>Pseudomonadota</taxon>
        <taxon>Alphaproteobacteria</taxon>
        <taxon>Sphingomonadales</taxon>
        <taxon>Sphingomonadaceae</taxon>
        <taxon>Novosphingobium</taxon>
    </lineage>
</organism>
<dbReference type="EMBL" id="ATHL01000076">
    <property type="protein sequence ID" value="EQB15297.1"/>
    <property type="molecule type" value="Genomic_DNA"/>
</dbReference>
<reference evidence="1 2" key="1">
    <citation type="journal article" date="2013" name="Genome Announc.">
        <title>Genome Sequence of Novosphingobium lindaniclasticum LE124T, Isolated from a Hexachlorocyclohexane Dumpsite.</title>
        <authorList>
            <person name="Saxena A."/>
            <person name="Nayyar N."/>
            <person name="Sangwan N."/>
            <person name="Kumari R."/>
            <person name="Khurana J.P."/>
            <person name="Lal R."/>
        </authorList>
    </citation>
    <scope>NUCLEOTIDE SEQUENCE [LARGE SCALE GENOMIC DNA]</scope>
    <source>
        <strain evidence="1 2">LE124</strain>
    </source>
</reference>
<evidence type="ECO:0008006" key="3">
    <source>
        <dbReference type="Google" id="ProtNLM"/>
    </source>
</evidence>
<proteinExistence type="predicted"/>
<evidence type="ECO:0000313" key="2">
    <source>
        <dbReference type="Proteomes" id="UP000015527"/>
    </source>
</evidence>
<dbReference type="eggNOG" id="COG0463">
    <property type="taxonomic scope" value="Bacteria"/>
</dbReference>
<dbReference type="InterPro" id="IPR029044">
    <property type="entry name" value="Nucleotide-diphossugar_trans"/>
</dbReference>
<dbReference type="Proteomes" id="UP000015527">
    <property type="component" value="Unassembled WGS sequence"/>
</dbReference>
<dbReference type="PATRIC" id="fig|1096930.3.peg.2331"/>
<gene>
    <name evidence="1" type="ORF">L284_11720</name>
</gene>
<dbReference type="SUPFAM" id="SSF53448">
    <property type="entry name" value="Nucleotide-diphospho-sugar transferases"/>
    <property type="match status" value="1"/>
</dbReference>